<dbReference type="GO" id="GO:0005886">
    <property type="term" value="C:plasma membrane"/>
    <property type="evidence" value="ECO:0007669"/>
    <property type="project" value="TreeGrafter"/>
</dbReference>
<feature type="transmembrane region" description="Helical" evidence="5">
    <location>
        <begin position="216"/>
        <end position="237"/>
    </location>
</feature>
<evidence type="ECO:0000256" key="4">
    <source>
        <dbReference type="ARBA" id="ARBA00023136"/>
    </source>
</evidence>
<evidence type="ECO:0000313" key="7">
    <source>
        <dbReference type="Proteomes" id="UP001166286"/>
    </source>
</evidence>
<dbReference type="Pfam" id="PF07690">
    <property type="entry name" value="MFS_1"/>
    <property type="match status" value="1"/>
</dbReference>
<dbReference type="InterPro" id="IPR036259">
    <property type="entry name" value="MFS_trans_sf"/>
</dbReference>
<accession>A0AA39V3Y7</accession>
<evidence type="ECO:0000256" key="5">
    <source>
        <dbReference type="SAM" id="Phobius"/>
    </source>
</evidence>
<sequence length="332" mass="35803">MLKRESTTWKEKANRMDPIGTLIFLPCIICLLLALQWGGVTYSWSNASVIVLLVLAGVLFVLFVVVQRWKGDSATVPGRIFVNRSIIAGSWFSFCNGASMQTLFYFLPIWFQAIKHASAVKSGIMSLPLVLGLAIMGISAGILTKKIGYYSPWMILFSVLTPIGAGLITTFTPHTGHSAWIGYQALFGMGCGLGMQQPSVAAQTVLPRKDVSIGAALMMFSQTLGGAVFISAGNNIFDTRFAHNIAKIPGIDVGSVAATGATDLRNMVPASLLPQVSVAYNDALRAMFYLITALTCCTIFGSLAMEWKSVKKGQQNKDSNAAKDEQKQTQQA</sequence>
<dbReference type="AlphaFoldDB" id="A0AA39V3Y7"/>
<dbReference type="SUPFAM" id="SSF103473">
    <property type="entry name" value="MFS general substrate transporter"/>
    <property type="match status" value="1"/>
</dbReference>
<feature type="transmembrane region" description="Helical" evidence="5">
    <location>
        <begin position="123"/>
        <end position="143"/>
    </location>
</feature>
<keyword evidence="3 5" id="KW-1133">Transmembrane helix</keyword>
<evidence type="ECO:0000256" key="2">
    <source>
        <dbReference type="ARBA" id="ARBA00022692"/>
    </source>
</evidence>
<dbReference type="FunFam" id="1.20.1250.20:FF:000196">
    <property type="entry name" value="MFS toxin efflux pump (AflT)"/>
    <property type="match status" value="1"/>
</dbReference>
<dbReference type="GO" id="GO:0022857">
    <property type="term" value="F:transmembrane transporter activity"/>
    <property type="evidence" value="ECO:0007669"/>
    <property type="project" value="InterPro"/>
</dbReference>
<dbReference type="PANTHER" id="PTHR23501:SF201">
    <property type="entry name" value="MFS AFLATOXIN EFFLUX PUMP"/>
    <property type="match status" value="1"/>
</dbReference>
<evidence type="ECO:0000313" key="6">
    <source>
        <dbReference type="EMBL" id="KAK0510539.1"/>
    </source>
</evidence>
<dbReference type="InterPro" id="IPR011701">
    <property type="entry name" value="MFS"/>
</dbReference>
<feature type="transmembrane region" description="Helical" evidence="5">
    <location>
        <begin position="286"/>
        <end position="305"/>
    </location>
</feature>
<feature type="transmembrane region" description="Helical" evidence="5">
    <location>
        <begin position="150"/>
        <end position="171"/>
    </location>
</feature>
<evidence type="ECO:0000256" key="3">
    <source>
        <dbReference type="ARBA" id="ARBA00022989"/>
    </source>
</evidence>
<comment type="caution">
    <text evidence="6">The sequence shown here is derived from an EMBL/GenBank/DDBJ whole genome shotgun (WGS) entry which is preliminary data.</text>
</comment>
<organism evidence="6 7">
    <name type="scientific">Cladonia borealis</name>
    <dbReference type="NCBI Taxonomy" id="184061"/>
    <lineage>
        <taxon>Eukaryota</taxon>
        <taxon>Fungi</taxon>
        <taxon>Dikarya</taxon>
        <taxon>Ascomycota</taxon>
        <taxon>Pezizomycotina</taxon>
        <taxon>Lecanoromycetes</taxon>
        <taxon>OSLEUM clade</taxon>
        <taxon>Lecanoromycetidae</taxon>
        <taxon>Lecanorales</taxon>
        <taxon>Lecanorineae</taxon>
        <taxon>Cladoniaceae</taxon>
        <taxon>Cladonia</taxon>
    </lineage>
</organism>
<keyword evidence="4 5" id="KW-0472">Membrane</keyword>
<proteinExistence type="predicted"/>
<feature type="transmembrane region" description="Helical" evidence="5">
    <location>
        <begin position="21"/>
        <end position="38"/>
    </location>
</feature>
<keyword evidence="2 5" id="KW-0812">Transmembrane</keyword>
<dbReference type="PANTHER" id="PTHR23501">
    <property type="entry name" value="MAJOR FACILITATOR SUPERFAMILY"/>
    <property type="match status" value="1"/>
</dbReference>
<feature type="transmembrane region" description="Helical" evidence="5">
    <location>
        <begin position="44"/>
        <end position="66"/>
    </location>
</feature>
<evidence type="ECO:0000256" key="1">
    <source>
        <dbReference type="ARBA" id="ARBA00004141"/>
    </source>
</evidence>
<feature type="transmembrane region" description="Helical" evidence="5">
    <location>
        <begin position="86"/>
        <end position="111"/>
    </location>
</feature>
<comment type="subcellular location">
    <subcellularLocation>
        <location evidence="1">Membrane</location>
        <topology evidence="1">Multi-pass membrane protein</topology>
    </subcellularLocation>
</comment>
<dbReference type="Gene3D" id="1.20.1250.20">
    <property type="entry name" value="MFS general substrate transporter like domains"/>
    <property type="match status" value="1"/>
</dbReference>
<gene>
    <name evidence="6" type="ORF">JMJ35_006971</name>
</gene>
<reference evidence="6" key="1">
    <citation type="submission" date="2023-03" db="EMBL/GenBank/DDBJ databases">
        <title>Complete genome of Cladonia borealis.</title>
        <authorList>
            <person name="Park H."/>
        </authorList>
    </citation>
    <scope>NUCLEOTIDE SEQUENCE</scope>
    <source>
        <strain evidence="6">ANT050790</strain>
    </source>
</reference>
<dbReference type="Proteomes" id="UP001166286">
    <property type="component" value="Unassembled WGS sequence"/>
</dbReference>
<feature type="transmembrane region" description="Helical" evidence="5">
    <location>
        <begin position="177"/>
        <end position="195"/>
    </location>
</feature>
<keyword evidence="7" id="KW-1185">Reference proteome</keyword>
<dbReference type="EMBL" id="JAFEKC020000015">
    <property type="protein sequence ID" value="KAK0510539.1"/>
    <property type="molecule type" value="Genomic_DNA"/>
</dbReference>
<name>A0AA39V3Y7_9LECA</name>
<protein>
    <submittedName>
        <fullName evidence="6">Uncharacterized protein</fullName>
    </submittedName>
</protein>